<dbReference type="EMBL" id="FCOR01000004">
    <property type="protein sequence ID" value="CVK15937.1"/>
    <property type="molecule type" value="Genomic_DNA"/>
</dbReference>
<dbReference type="Pfam" id="PF01522">
    <property type="entry name" value="Polysacc_deac_1"/>
    <property type="match status" value="1"/>
</dbReference>
<dbReference type="PANTHER" id="PTHR10587">
    <property type="entry name" value="GLYCOSYL TRANSFERASE-RELATED"/>
    <property type="match status" value="1"/>
</dbReference>
<gene>
    <name evidence="2" type="ORF">Ga0061079_10455</name>
</gene>
<dbReference type="STRING" id="1586267.GCA_001418685_00773"/>
<dbReference type="Gene3D" id="3.20.20.370">
    <property type="entry name" value="Glycoside hydrolase/deacetylase"/>
    <property type="match status" value="1"/>
</dbReference>
<evidence type="ECO:0000259" key="1">
    <source>
        <dbReference type="PROSITE" id="PS51677"/>
    </source>
</evidence>
<proteinExistence type="predicted"/>
<dbReference type="GO" id="GO:0016810">
    <property type="term" value="F:hydrolase activity, acting on carbon-nitrogen (but not peptide) bonds"/>
    <property type="evidence" value="ECO:0007669"/>
    <property type="project" value="InterPro"/>
</dbReference>
<dbReference type="Proteomes" id="UP000182761">
    <property type="component" value="Unassembled WGS sequence"/>
</dbReference>
<keyword evidence="3" id="KW-1185">Reference proteome</keyword>
<evidence type="ECO:0000313" key="3">
    <source>
        <dbReference type="Proteomes" id="UP000182761"/>
    </source>
</evidence>
<dbReference type="PANTHER" id="PTHR10587:SF125">
    <property type="entry name" value="POLYSACCHARIDE DEACETYLASE YHEN-RELATED"/>
    <property type="match status" value="1"/>
</dbReference>
<dbReference type="AlphaFoldDB" id="A0A0X3AP61"/>
<dbReference type="GO" id="GO:0005975">
    <property type="term" value="P:carbohydrate metabolic process"/>
    <property type="evidence" value="ECO:0007669"/>
    <property type="project" value="InterPro"/>
</dbReference>
<dbReference type="InterPro" id="IPR011330">
    <property type="entry name" value="Glyco_hydro/deAcase_b/a-brl"/>
</dbReference>
<dbReference type="InterPro" id="IPR002509">
    <property type="entry name" value="NODB_dom"/>
</dbReference>
<dbReference type="PROSITE" id="PS51677">
    <property type="entry name" value="NODB"/>
    <property type="match status" value="1"/>
</dbReference>
<sequence length="330" mass="37845">MKLYCFIVILFIGLLSCKKEDKKKLNNISEKLNTSISDSNSHIDSVISHNKSKKHSNLLVKKDSLINLNHSDSKNAHRHDSATKERNDHNKIFGLKSDKGIAKDSSNKYYIYLSFDDGPQLPGTYNCKNILEKYNVRATFFMIGVHNTGLVREKLVDSLNDNPLFIVCNHSDTHANNKYSLFYKNAKNALQDFLTAESKLKLKHKLARLPGRNTWAVNHQIKGESSAFDVAKKLDSIGYSIFGWDLEWRFVHSNIPVESASEMIKKVKNTLKSGRTHYPNSIVILMHDRMFDKPQYADSLQKFISALKNDKQYIFETLDKYPILSAEKIK</sequence>
<name>A0A0X3AP61_9FLAO</name>
<evidence type="ECO:0000313" key="2">
    <source>
        <dbReference type="EMBL" id="CVK15937.1"/>
    </source>
</evidence>
<dbReference type="OrthoDB" id="9812065at2"/>
<dbReference type="PROSITE" id="PS51257">
    <property type="entry name" value="PROKAR_LIPOPROTEIN"/>
    <property type="match status" value="1"/>
</dbReference>
<dbReference type="SUPFAM" id="SSF88713">
    <property type="entry name" value="Glycoside hydrolase/deacetylase"/>
    <property type="match status" value="1"/>
</dbReference>
<organism evidence="2 3">
    <name type="scientific">Apibacter mensalis</name>
    <dbReference type="NCBI Taxonomy" id="1586267"/>
    <lineage>
        <taxon>Bacteria</taxon>
        <taxon>Pseudomonadati</taxon>
        <taxon>Bacteroidota</taxon>
        <taxon>Flavobacteriia</taxon>
        <taxon>Flavobacteriales</taxon>
        <taxon>Weeksellaceae</taxon>
        <taxon>Apibacter</taxon>
    </lineage>
</organism>
<reference evidence="2 3" key="1">
    <citation type="submission" date="2016-01" db="EMBL/GenBank/DDBJ databases">
        <authorList>
            <person name="McClelland M."/>
            <person name="Jain A."/>
            <person name="Saraogi P."/>
            <person name="Mendelson R."/>
            <person name="Westerman R."/>
            <person name="SanMiguel P."/>
            <person name="Csonka L."/>
        </authorList>
    </citation>
    <scope>NUCLEOTIDE SEQUENCE [LARGE SCALE GENOMIC DNA]</scope>
    <source>
        <strain evidence="2 3">R-53146</strain>
    </source>
</reference>
<dbReference type="RefSeq" id="WP_055425156.1">
    <property type="nucleotide sequence ID" value="NZ_FCOR01000004.1"/>
</dbReference>
<accession>A0A0X3AP61</accession>
<feature type="domain" description="NodB homology" evidence="1">
    <location>
        <begin position="109"/>
        <end position="316"/>
    </location>
</feature>
<protein>
    <submittedName>
        <fullName evidence="2">Peptidoglycan/xylan/chitin deacetylase, PgdA/CDA1 family</fullName>
    </submittedName>
</protein>
<dbReference type="InterPro" id="IPR050248">
    <property type="entry name" value="Polysacc_deacetylase_ArnD"/>
</dbReference>